<gene>
    <name evidence="8" type="ORF">PghCCS26_61670</name>
</gene>
<keyword evidence="3" id="KW-0731">Sigma factor</keyword>
<dbReference type="InterPro" id="IPR007627">
    <property type="entry name" value="RNA_pol_sigma70_r2"/>
</dbReference>
<dbReference type="Pfam" id="PF04545">
    <property type="entry name" value="Sigma70_r4"/>
    <property type="match status" value="1"/>
</dbReference>
<dbReference type="SUPFAM" id="SSF88659">
    <property type="entry name" value="Sigma3 and sigma4 domains of RNA polymerase sigma factors"/>
    <property type="match status" value="1"/>
</dbReference>
<dbReference type="PANTHER" id="PTHR43133:SF51">
    <property type="entry name" value="RNA POLYMERASE SIGMA FACTOR"/>
    <property type="match status" value="1"/>
</dbReference>
<dbReference type="CDD" id="cd06171">
    <property type="entry name" value="Sigma70_r4"/>
    <property type="match status" value="1"/>
</dbReference>
<evidence type="ECO:0000256" key="3">
    <source>
        <dbReference type="ARBA" id="ARBA00023082"/>
    </source>
</evidence>
<dbReference type="Gene3D" id="1.10.1740.10">
    <property type="match status" value="1"/>
</dbReference>
<keyword evidence="5" id="KW-0804">Transcription</keyword>
<feature type="domain" description="RNA polymerase sigma-70 region 4" evidence="7">
    <location>
        <begin position="113"/>
        <end position="160"/>
    </location>
</feature>
<comment type="similarity">
    <text evidence="1">Belongs to the sigma-70 factor family. ECF subfamily.</text>
</comment>
<reference evidence="8 9" key="1">
    <citation type="submission" date="2023-05" db="EMBL/GenBank/DDBJ databases">
        <title>Draft genome of Paenibacillus sp. CCS26.</title>
        <authorList>
            <person name="Akita H."/>
            <person name="Shinto Y."/>
            <person name="Kimura Z."/>
        </authorList>
    </citation>
    <scope>NUCLEOTIDE SEQUENCE [LARGE SCALE GENOMIC DNA]</scope>
    <source>
        <strain evidence="8 9">CCS26</strain>
    </source>
</reference>
<dbReference type="Gene3D" id="1.10.10.10">
    <property type="entry name" value="Winged helix-like DNA-binding domain superfamily/Winged helix DNA-binding domain"/>
    <property type="match status" value="1"/>
</dbReference>
<dbReference type="InterPro" id="IPR039425">
    <property type="entry name" value="RNA_pol_sigma-70-like"/>
</dbReference>
<sequence>MRKAQRGDESAYLELFQQYEDDLYRAAYVHVGNEEDALDVIQETAYRSFKGIRKLKEPAYFKTWLIKIAISCSIDLLRKRKRQIQWKPEYMESITVSDEEDFTLSITLKELVEALEPEEKSVVILRFYYDLTIREVTEILDIPLGTGKTLLYRALKKLRKRVEEDGDYGYGIR</sequence>
<dbReference type="InterPro" id="IPR013324">
    <property type="entry name" value="RNA_pol_sigma_r3/r4-like"/>
</dbReference>
<proteinExistence type="inferred from homology"/>
<dbReference type="EMBL" id="BTCL01000045">
    <property type="protein sequence ID" value="GMK49037.1"/>
    <property type="molecule type" value="Genomic_DNA"/>
</dbReference>
<keyword evidence="9" id="KW-1185">Reference proteome</keyword>
<evidence type="ECO:0000256" key="1">
    <source>
        <dbReference type="ARBA" id="ARBA00010641"/>
    </source>
</evidence>
<evidence type="ECO:0000313" key="8">
    <source>
        <dbReference type="EMBL" id="GMK49037.1"/>
    </source>
</evidence>
<accession>A0ABQ6NXZ7</accession>
<dbReference type="PANTHER" id="PTHR43133">
    <property type="entry name" value="RNA POLYMERASE ECF-TYPE SIGMA FACTO"/>
    <property type="match status" value="1"/>
</dbReference>
<protein>
    <submittedName>
        <fullName evidence="8">DNA-directed RNA polymerase sigma-70 factor</fullName>
    </submittedName>
</protein>
<evidence type="ECO:0000259" key="7">
    <source>
        <dbReference type="Pfam" id="PF04545"/>
    </source>
</evidence>
<keyword evidence="8" id="KW-0240">DNA-directed RNA polymerase</keyword>
<dbReference type="NCBIfam" id="TIGR02937">
    <property type="entry name" value="sigma70-ECF"/>
    <property type="match status" value="1"/>
</dbReference>
<dbReference type="InterPro" id="IPR014284">
    <property type="entry name" value="RNA_pol_sigma-70_dom"/>
</dbReference>
<evidence type="ECO:0000313" key="9">
    <source>
        <dbReference type="Proteomes" id="UP001285921"/>
    </source>
</evidence>
<feature type="domain" description="RNA polymerase sigma-70 region 2" evidence="6">
    <location>
        <begin position="15"/>
        <end position="82"/>
    </location>
</feature>
<dbReference type="InterPro" id="IPR013325">
    <property type="entry name" value="RNA_pol_sigma_r2"/>
</dbReference>
<evidence type="ECO:0000256" key="5">
    <source>
        <dbReference type="ARBA" id="ARBA00023163"/>
    </source>
</evidence>
<evidence type="ECO:0000256" key="2">
    <source>
        <dbReference type="ARBA" id="ARBA00023015"/>
    </source>
</evidence>
<evidence type="ECO:0000259" key="6">
    <source>
        <dbReference type="Pfam" id="PF04542"/>
    </source>
</evidence>
<dbReference type="GO" id="GO:0000428">
    <property type="term" value="C:DNA-directed RNA polymerase complex"/>
    <property type="evidence" value="ECO:0007669"/>
    <property type="project" value="UniProtKB-KW"/>
</dbReference>
<dbReference type="InterPro" id="IPR007630">
    <property type="entry name" value="RNA_pol_sigma70_r4"/>
</dbReference>
<dbReference type="SUPFAM" id="SSF88946">
    <property type="entry name" value="Sigma2 domain of RNA polymerase sigma factors"/>
    <property type="match status" value="1"/>
</dbReference>
<dbReference type="Proteomes" id="UP001285921">
    <property type="component" value="Unassembled WGS sequence"/>
</dbReference>
<comment type="caution">
    <text evidence="8">The sequence shown here is derived from an EMBL/GenBank/DDBJ whole genome shotgun (WGS) entry which is preliminary data.</text>
</comment>
<keyword evidence="4" id="KW-0238">DNA-binding</keyword>
<dbReference type="InterPro" id="IPR036388">
    <property type="entry name" value="WH-like_DNA-bd_sf"/>
</dbReference>
<organism evidence="8 9">
    <name type="scientific">Paenibacillus glycanilyticus</name>
    <dbReference type="NCBI Taxonomy" id="126569"/>
    <lineage>
        <taxon>Bacteria</taxon>
        <taxon>Bacillati</taxon>
        <taxon>Bacillota</taxon>
        <taxon>Bacilli</taxon>
        <taxon>Bacillales</taxon>
        <taxon>Paenibacillaceae</taxon>
        <taxon>Paenibacillus</taxon>
    </lineage>
</organism>
<dbReference type="Pfam" id="PF04542">
    <property type="entry name" value="Sigma70_r2"/>
    <property type="match status" value="1"/>
</dbReference>
<name>A0ABQ6NXZ7_9BACL</name>
<keyword evidence="2" id="KW-0805">Transcription regulation</keyword>
<evidence type="ECO:0000256" key="4">
    <source>
        <dbReference type="ARBA" id="ARBA00023125"/>
    </source>
</evidence>